<dbReference type="Gene3D" id="2.40.70.10">
    <property type="entry name" value="Acid Proteases"/>
    <property type="match status" value="1"/>
</dbReference>
<dbReference type="GO" id="GO:0006508">
    <property type="term" value="P:proteolysis"/>
    <property type="evidence" value="ECO:0007669"/>
    <property type="project" value="UniProtKB-KW"/>
</dbReference>
<dbReference type="GO" id="GO:0008233">
    <property type="term" value="F:peptidase activity"/>
    <property type="evidence" value="ECO:0007669"/>
    <property type="project" value="UniProtKB-KW"/>
</dbReference>
<dbReference type="PANTHER" id="PTHR47967:SF128">
    <property type="entry name" value="ASPARTIC PROTEINASE CDR1-LIKE"/>
    <property type="match status" value="1"/>
</dbReference>
<accession>A0A6V7P8C6</accession>
<dbReference type="Pfam" id="PF14543">
    <property type="entry name" value="TAXi_N"/>
    <property type="match status" value="1"/>
</dbReference>
<feature type="signal peptide" evidence="4">
    <location>
        <begin position="1"/>
        <end position="27"/>
    </location>
</feature>
<comment type="similarity">
    <text evidence="1">Belongs to the peptidase A1 family.</text>
</comment>
<dbReference type="SUPFAM" id="SSF50630">
    <property type="entry name" value="Acid proteases"/>
    <property type="match status" value="1"/>
</dbReference>
<dbReference type="PROSITE" id="PS51767">
    <property type="entry name" value="PEPTIDASE_A1"/>
    <property type="match status" value="1"/>
</dbReference>
<keyword evidence="3" id="KW-0378">Hydrolase</keyword>
<feature type="chain" id="PRO_5027693675" description="Peptidase A1 domain-containing protein" evidence="4">
    <location>
        <begin position="28"/>
        <end position="199"/>
    </location>
</feature>
<gene>
    <name evidence="6" type="ORF">CB5_LOCUS10263</name>
</gene>
<evidence type="ECO:0000256" key="1">
    <source>
        <dbReference type="ARBA" id="ARBA00007447"/>
    </source>
</evidence>
<dbReference type="PANTHER" id="PTHR47967">
    <property type="entry name" value="OS07G0603500 PROTEIN-RELATED"/>
    <property type="match status" value="1"/>
</dbReference>
<evidence type="ECO:0000256" key="4">
    <source>
        <dbReference type="SAM" id="SignalP"/>
    </source>
</evidence>
<dbReference type="AlphaFoldDB" id="A0A6V7P8C6"/>
<keyword evidence="4" id="KW-0732">Signal</keyword>
<reference evidence="6" key="1">
    <citation type="submission" date="2020-07" db="EMBL/GenBank/DDBJ databases">
        <authorList>
            <person name="Lin J."/>
        </authorList>
    </citation>
    <scope>NUCLEOTIDE SEQUENCE</scope>
</reference>
<evidence type="ECO:0000256" key="2">
    <source>
        <dbReference type="ARBA" id="ARBA00022670"/>
    </source>
</evidence>
<keyword evidence="2" id="KW-0645">Protease</keyword>
<protein>
    <recommendedName>
        <fullName evidence="5">Peptidase A1 domain-containing protein</fullName>
    </recommendedName>
</protein>
<dbReference type="InterPro" id="IPR021109">
    <property type="entry name" value="Peptidase_aspartic_dom_sf"/>
</dbReference>
<evidence type="ECO:0000259" key="5">
    <source>
        <dbReference type="PROSITE" id="PS51767"/>
    </source>
</evidence>
<sequence>MYAVKPSEHMLPILVLLLVSLVPPAISAFDRPGRDARAQGRGGSANSISTTDVPVSPNAGEYTIGVSIGTPAQPLLLILDTGSDLVWTQCQPCLSCFDQSFPLYDPSQSSTYSRLACSSKLCQALPLSACHAQCLYLYSYGDNSTTVGTLASEAFTFGSANSVTVPNLGSAVGFSTGASSTTNPGLPASVAGPCLSSLS</sequence>
<dbReference type="GO" id="GO:0005576">
    <property type="term" value="C:extracellular region"/>
    <property type="evidence" value="ECO:0007669"/>
    <property type="project" value="TreeGrafter"/>
</dbReference>
<dbReference type="InterPro" id="IPR051708">
    <property type="entry name" value="Plant_Aspart_Prot_A1"/>
</dbReference>
<proteinExistence type="inferred from homology"/>
<dbReference type="InterPro" id="IPR032861">
    <property type="entry name" value="TAXi_N"/>
</dbReference>
<feature type="domain" description="Peptidase A1" evidence="5">
    <location>
        <begin position="62"/>
        <end position="199"/>
    </location>
</feature>
<evidence type="ECO:0000256" key="3">
    <source>
        <dbReference type="ARBA" id="ARBA00022801"/>
    </source>
</evidence>
<name>A0A6V7P8C6_ANACO</name>
<dbReference type="InterPro" id="IPR033121">
    <property type="entry name" value="PEPTIDASE_A1"/>
</dbReference>
<dbReference type="EMBL" id="LR862146">
    <property type="protein sequence ID" value="CAD1827052.1"/>
    <property type="molecule type" value="Genomic_DNA"/>
</dbReference>
<evidence type="ECO:0000313" key="6">
    <source>
        <dbReference type="EMBL" id="CAD1827052.1"/>
    </source>
</evidence>
<organism evidence="6">
    <name type="scientific">Ananas comosus var. bracteatus</name>
    <name type="common">red pineapple</name>
    <dbReference type="NCBI Taxonomy" id="296719"/>
    <lineage>
        <taxon>Eukaryota</taxon>
        <taxon>Viridiplantae</taxon>
        <taxon>Streptophyta</taxon>
        <taxon>Embryophyta</taxon>
        <taxon>Tracheophyta</taxon>
        <taxon>Spermatophyta</taxon>
        <taxon>Magnoliopsida</taxon>
        <taxon>Liliopsida</taxon>
        <taxon>Poales</taxon>
        <taxon>Bromeliaceae</taxon>
        <taxon>Bromelioideae</taxon>
        <taxon>Ananas</taxon>
    </lineage>
</organism>